<dbReference type="SUPFAM" id="SSF101898">
    <property type="entry name" value="NHL repeat"/>
    <property type="match status" value="1"/>
</dbReference>
<dbReference type="EMBL" id="HBGE01098257">
    <property type="protein sequence ID" value="CAD9181714.1"/>
    <property type="molecule type" value="Transcribed_RNA"/>
</dbReference>
<reference evidence="1" key="1">
    <citation type="submission" date="2021-01" db="EMBL/GenBank/DDBJ databases">
        <authorList>
            <person name="Corre E."/>
            <person name="Pelletier E."/>
            <person name="Niang G."/>
            <person name="Scheremetjew M."/>
            <person name="Finn R."/>
            <person name="Kale V."/>
            <person name="Holt S."/>
            <person name="Cochrane G."/>
            <person name="Meng A."/>
            <person name="Brown T."/>
            <person name="Cohen L."/>
        </authorList>
    </citation>
    <scope>NUCLEOTIDE SEQUENCE</scope>
    <source>
        <strain evidence="1">OF101</strain>
    </source>
</reference>
<accession>A0A7S1S123</accession>
<dbReference type="AlphaFoldDB" id="A0A7S1S123"/>
<dbReference type="Gene3D" id="2.120.10.30">
    <property type="entry name" value="TolB, C-terminal domain"/>
    <property type="match status" value="1"/>
</dbReference>
<dbReference type="PANTHER" id="PTHR13833:SF71">
    <property type="entry name" value="NHL DOMAIN-CONTAINING PROTEIN"/>
    <property type="match status" value="1"/>
</dbReference>
<protein>
    <submittedName>
        <fullName evidence="1">Uncharacterized protein</fullName>
    </submittedName>
</protein>
<gene>
    <name evidence="1" type="ORF">ACAT0790_LOCUS58486</name>
</gene>
<name>A0A7S1S123_ALECA</name>
<evidence type="ECO:0000313" key="1">
    <source>
        <dbReference type="EMBL" id="CAD9181714.1"/>
    </source>
</evidence>
<proteinExistence type="predicted"/>
<sequence>MVESSTRYIPFPAYYQDYAGSLNVPGHFDGYRLQARFDGPMGLVVSAVAGRSLVVYVADTNNHCIRRLDVDQGRTSTVAGGPRVQGLRDGPGSEARFDSPMSLGIDSTGTKLFVLDNIRMIRYVDLSLMIPTVVTLIGGACRAVARYTEVTSIIVRRVGCHPDWHAKDEGVNGSVQELQQFSQSLICVGHAATCNPRHHPALADRRAQNRHEAPAVQAV</sequence>
<dbReference type="PANTHER" id="PTHR13833">
    <property type="match status" value="1"/>
</dbReference>
<dbReference type="InterPro" id="IPR011042">
    <property type="entry name" value="6-blade_b-propeller_TolB-like"/>
</dbReference>
<organism evidence="1">
    <name type="scientific">Alexandrium catenella</name>
    <name type="common">Red tide dinoflagellate</name>
    <name type="synonym">Gonyaulax catenella</name>
    <dbReference type="NCBI Taxonomy" id="2925"/>
    <lineage>
        <taxon>Eukaryota</taxon>
        <taxon>Sar</taxon>
        <taxon>Alveolata</taxon>
        <taxon>Dinophyceae</taxon>
        <taxon>Gonyaulacales</taxon>
        <taxon>Pyrocystaceae</taxon>
        <taxon>Alexandrium</taxon>
    </lineage>
</organism>